<dbReference type="Gene3D" id="1.10.1660.10">
    <property type="match status" value="1"/>
</dbReference>
<evidence type="ECO:0000313" key="4">
    <source>
        <dbReference type="Proteomes" id="UP000004394"/>
    </source>
</evidence>
<name>E0NUN3_9BACT</name>
<dbReference type="InterPro" id="IPR047057">
    <property type="entry name" value="MerR_fam"/>
</dbReference>
<dbReference type="GO" id="GO:0003677">
    <property type="term" value="F:DNA binding"/>
    <property type="evidence" value="ECO:0007669"/>
    <property type="project" value="UniProtKB-KW"/>
</dbReference>
<dbReference type="eggNOG" id="COG0789">
    <property type="taxonomic scope" value="Bacteria"/>
</dbReference>
<dbReference type="Pfam" id="PF13411">
    <property type="entry name" value="MerR_1"/>
    <property type="match status" value="1"/>
</dbReference>
<gene>
    <name evidence="3" type="ORF">HMPREF0658_1888</name>
</gene>
<feature type="domain" description="HTH merR-type" evidence="2">
    <location>
        <begin position="12"/>
        <end position="82"/>
    </location>
</feature>
<keyword evidence="1" id="KW-0238">DNA-binding</keyword>
<dbReference type="PANTHER" id="PTHR30204">
    <property type="entry name" value="REDOX-CYCLING DRUG-SENSING TRANSCRIPTIONAL ACTIVATOR SOXR"/>
    <property type="match status" value="1"/>
</dbReference>
<dbReference type="EMBL" id="AEEI01000053">
    <property type="protein sequence ID" value="EFM01140.1"/>
    <property type="molecule type" value="Genomic_DNA"/>
</dbReference>
<sequence length="115" mass="13597">MPLHPDKNLKLYYSIREVAHMLDVSESTLRYWETEFPRLRPKTTANKVRLYTEKDIQQLRLIHNLVKVRGFKLSAARKMLNENRDGSERSAELLDTLIHIRAQLQDLKRKLDGLV</sequence>
<dbReference type="RefSeq" id="WP_006950225.1">
    <property type="nucleotide sequence ID" value="NZ_BAJI01000012.1"/>
</dbReference>
<accession>E0NUN3</accession>
<dbReference type="HOGENOM" id="CLU_045945_5_0_10"/>
<dbReference type="PANTHER" id="PTHR30204:SF15">
    <property type="entry name" value="BLL5018 PROTEIN"/>
    <property type="match status" value="1"/>
</dbReference>
<evidence type="ECO:0000259" key="2">
    <source>
        <dbReference type="PROSITE" id="PS50937"/>
    </source>
</evidence>
<evidence type="ECO:0000256" key="1">
    <source>
        <dbReference type="ARBA" id="ARBA00023125"/>
    </source>
</evidence>
<dbReference type="InterPro" id="IPR000551">
    <property type="entry name" value="MerR-type_HTH_dom"/>
</dbReference>
<organism evidence="3 4">
    <name type="scientific">Hoylesella marshii DSM 16973 = JCM 13450</name>
    <dbReference type="NCBI Taxonomy" id="862515"/>
    <lineage>
        <taxon>Bacteria</taxon>
        <taxon>Pseudomonadati</taxon>
        <taxon>Bacteroidota</taxon>
        <taxon>Bacteroidia</taxon>
        <taxon>Bacteroidales</taxon>
        <taxon>Prevotellaceae</taxon>
        <taxon>Hoylesella</taxon>
    </lineage>
</organism>
<dbReference type="InterPro" id="IPR009061">
    <property type="entry name" value="DNA-bd_dom_put_sf"/>
</dbReference>
<dbReference type="BioCyc" id="PMAR862515-HMP:GMOO-1914-MONOMER"/>
<evidence type="ECO:0000313" key="3">
    <source>
        <dbReference type="EMBL" id="EFM01140.1"/>
    </source>
</evidence>
<dbReference type="Proteomes" id="UP000004394">
    <property type="component" value="Unassembled WGS sequence"/>
</dbReference>
<reference evidence="3" key="1">
    <citation type="submission" date="2010-07" db="EMBL/GenBank/DDBJ databases">
        <authorList>
            <person name="Muzny D."/>
            <person name="Qin X."/>
            <person name="Deng J."/>
            <person name="Jiang H."/>
            <person name="Liu Y."/>
            <person name="Qu J."/>
            <person name="Song X.-Z."/>
            <person name="Zhang L."/>
            <person name="Thornton R."/>
            <person name="Coyle M."/>
            <person name="Francisco L."/>
            <person name="Jackson L."/>
            <person name="Javaid M."/>
            <person name="Korchina V."/>
            <person name="Kovar C."/>
            <person name="Mata R."/>
            <person name="Mathew T."/>
            <person name="Ngo R."/>
            <person name="Nguyen L."/>
            <person name="Nguyen N."/>
            <person name="Okwuonu G."/>
            <person name="Ongeri F."/>
            <person name="Pham C."/>
            <person name="Simmons D."/>
            <person name="Wilczek-Boney K."/>
            <person name="Hale W."/>
            <person name="Jakkamsetti A."/>
            <person name="Pham P."/>
            <person name="Ruth R."/>
            <person name="San Lucas F."/>
            <person name="Warren J."/>
            <person name="Zhang J."/>
            <person name="Zhao Z."/>
            <person name="Zhou C."/>
            <person name="Zhu D."/>
            <person name="Lee S."/>
            <person name="Bess C."/>
            <person name="Blankenburg K."/>
            <person name="Forbes L."/>
            <person name="Fu Q."/>
            <person name="Gubbala S."/>
            <person name="Hirani K."/>
            <person name="Jayaseelan J.C."/>
            <person name="Lara F."/>
            <person name="Munidasa M."/>
            <person name="Palculict T."/>
            <person name="Patil S."/>
            <person name="Pu L.-L."/>
            <person name="Saada N."/>
            <person name="Tang L."/>
            <person name="Weissenberger G."/>
            <person name="Zhu Y."/>
            <person name="Hemphill L."/>
            <person name="Shang Y."/>
            <person name="Youmans B."/>
            <person name="Ayvaz T."/>
            <person name="Ross M."/>
            <person name="Santibanez J."/>
            <person name="Aqrawi P."/>
            <person name="Gross S."/>
            <person name="Joshi V."/>
            <person name="Fowler G."/>
            <person name="Nazareth L."/>
            <person name="Reid J."/>
            <person name="Worley K."/>
            <person name="Petrosino J."/>
            <person name="Highlander S."/>
            <person name="Gibbs R."/>
        </authorList>
    </citation>
    <scope>NUCLEOTIDE SEQUENCE [LARGE SCALE GENOMIC DNA]</scope>
    <source>
        <strain evidence="3">DSM 16973</strain>
    </source>
</reference>
<dbReference type="SUPFAM" id="SSF46955">
    <property type="entry name" value="Putative DNA-binding domain"/>
    <property type="match status" value="1"/>
</dbReference>
<dbReference type="PROSITE" id="PS50937">
    <property type="entry name" value="HTH_MERR_2"/>
    <property type="match status" value="1"/>
</dbReference>
<dbReference type="OrthoDB" id="9810140at2"/>
<comment type="caution">
    <text evidence="3">The sequence shown here is derived from an EMBL/GenBank/DDBJ whole genome shotgun (WGS) entry which is preliminary data.</text>
</comment>
<dbReference type="STRING" id="862515.HMPREF0658_1888"/>
<dbReference type="SMART" id="SM00422">
    <property type="entry name" value="HTH_MERR"/>
    <property type="match status" value="1"/>
</dbReference>
<dbReference type="AlphaFoldDB" id="E0NUN3"/>
<protein>
    <submittedName>
        <fullName evidence="3">Transcriptional regulator, MerR family</fullName>
    </submittedName>
</protein>
<dbReference type="CDD" id="cd04765">
    <property type="entry name" value="HTH_MlrA-like_sg2"/>
    <property type="match status" value="1"/>
</dbReference>
<dbReference type="GO" id="GO:0003700">
    <property type="term" value="F:DNA-binding transcription factor activity"/>
    <property type="evidence" value="ECO:0007669"/>
    <property type="project" value="InterPro"/>
</dbReference>
<keyword evidence="4" id="KW-1185">Reference proteome</keyword>
<proteinExistence type="predicted"/>